<dbReference type="EC" id="4.2.1.75" evidence="2"/>
<dbReference type="Pfam" id="PF02602">
    <property type="entry name" value="HEM4"/>
    <property type="match status" value="1"/>
</dbReference>
<dbReference type="RefSeq" id="WP_237853088.1">
    <property type="nucleotide sequence ID" value="NZ_JAKLWS010000006.1"/>
</dbReference>
<proteinExistence type="predicted"/>
<dbReference type="InterPro" id="IPR003754">
    <property type="entry name" value="4pyrrol_synth_uPrphyn_synth"/>
</dbReference>
<sequence>MGKDKTALFTANEDIATSFLSEINQSVFLQLMHLPLENYSYFVNLEEVELVERKMDTFSFIIHGNLRNARFFIQWVKEAEILDQVKEIVHLVPNQATVDFLADYEIPAIMPRKKARPIDIIEFMLRISRDGTVLYPTTDQRDEEVPGLLQELEMPVIEFQVCRQEVLPSETLEQYRDKAANSDFDSVIFHSRSSVNRIQIAFPDLDFSKLECISSGQAVTQKLQEAGIEPTVEARGSWRSLLAALTE</sequence>
<reference evidence="2" key="1">
    <citation type="submission" date="2022-01" db="EMBL/GenBank/DDBJ databases">
        <authorList>
            <person name="Wang Y."/>
        </authorList>
    </citation>
    <scope>NUCLEOTIDE SEQUENCE</scope>
    <source>
        <strain evidence="2">WB101</strain>
    </source>
</reference>
<comment type="caution">
    <text evidence="2">The sequence shown here is derived from an EMBL/GenBank/DDBJ whole genome shotgun (WGS) entry which is preliminary data.</text>
</comment>
<dbReference type="Gene3D" id="3.40.50.10090">
    <property type="match status" value="1"/>
</dbReference>
<keyword evidence="2" id="KW-0456">Lyase</keyword>
<protein>
    <submittedName>
        <fullName evidence="2">Uroporphyrinogen-III synthase</fullName>
        <ecNumber evidence="2">4.2.1.75</ecNumber>
    </submittedName>
</protein>
<dbReference type="EMBL" id="JAKLWS010000006">
    <property type="protein sequence ID" value="MCG2588245.1"/>
    <property type="molecule type" value="Genomic_DNA"/>
</dbReference>
<gene>
    <name evidence="2" type="ORF">L6773_06680</name>
</gene>
<name>A0ABS9KBP0_9BACT</name>
<dbReference type="InterPro" id="IPR036108">
    <property type="entry name" value="4pyrrol_syn_uPrphyn_synt_sf"/>
</dbReference>
<dbReference type="GO" id="GO:0004852">
    <property type="term" value="F:uroporphyrinogen-III synthase activity"/>
    <property type="evidence" value="ECO:0007669"/>
    <property type="project" value="UniProtKB-EC"/>
</dbReference>
<dbReference type="SUPFAM" id="SSF69618">
    <property type="entry name" value="HemD-like"/>
    <property type="match status" value="1"/>
</dbReference>
<evidence type="ECO:0000313" key="3">
    <source>
        <dbReference type="Proteomes" id="UP001165366"/>
    </source>
</evidence>
<feature type="domain" description="Tetrapyrrole biosynthesis uroporphyrinogen III synthase" evidence="1">
    <location>
        <begin position="95"/>
        <end position="234"/>
    </location>
</feature>
<evidence type="ECO:0000259" key="1">
    <source>
        <dbReference type="Pfam" id="PF02602"/>
    </source>
</evidence>
<reference evidence="2" key="2">
    <citation type="submission" date="2024-05" db="EMBL/GenBank/DDBJ databases">
        <title>Rhodohalobacter halophilus gen. nov., sp. nov., a moderately halophilic member of the family Balneolaceae.</title>
        <authorList>
            <person name="Xia J."/>
        </authorList>
    </citation>
    <scope>NUCLEOTIDE SEQUENCE</scope>
    <source>
        <strain evidence="2">WB101</strain>
    </source>
</reference>
<keyword evidence="3" id="KW-1185">Reference proteome</keyword>
<accession>A0ABS9KBP0</accession>
<evidence type="ECO:0000313" key="2">
    <source>
        <dbReference type="EMBL" id="MCG2588245.1"/>
    </source>
</evidence>
<organism evidence="2 3">
    <name type="scientific">Rhodohalobacter sulfatireducens</name>
    <dbReference type="NCBI Taxonomy" id="2911366"/>
    <lineage>
        <taxon>Bacteria</taxon>
        <taxon>Pseudomonadati</taxon>
        <taxon>Balneolota</taxon>
        <taxon>Balneolia</taxon>
        <taxon>Balneolales</taxon>
        <taxon>Balneolaceae</taxon>
        <taxon>Rhodohalobacter</taxon>
    </lineage>
</organism>
<dbReference type="Proteomes" id="UP001165366">
    <property type="component" value="Unassembled WGS sequence"/>
</dbReference>